<dbReference type="SUPFAM" id="SSF50129">
    <property type="entry name" value="GroES-like"/>
    <property type="match status" value="1"/>
</dbReference>
<dbReference type="Gene3D" id="3.40.50.720">
    <property type="entry name" value="NAD(P)-binding Rossmann-like Domain"/>
    <property type="match status" value="1"/>
</dbReference>
<evidence type="ECO:0000313" key="8">
    <source>
        <dbReference type="Proteomes" id="UP000315003"/>
    </source>
</evidence>
<dbReference type="SUPFAM" id="SSF51735">
    <property type="entry name" value="NAD(P)-binding Rossmann-fold domains"/>
    <property type="match status" value="1"/>
</dbReference>
<dbReference type="GO" id="GO:0046872">
    <property type="term" value="F:metal ion binding"/>
    <property type="evidence" value="ECO:0007669"/>
    <property type="project" value="UniProtKB-KW"/>
</dbReference>
<reference evidence="7 8" key="1">
    <citation type="submission" date="2019-02" db="EMBL/GenBank/DDBJ databases">
        <title>Deep-cultivation of Planctomycetes and their phenomic and genomic characterization uncovers novel biology.</title>
        <authorList>
            <person name="Wiegand S."/>
            <person name="Jogler M."/>
            <person name="Boedeker C."/>
            <person name="Pinto D."/>
            <person name="Vollmers J."/>
            <person name="Rivas-Marin E."/>
            <person name="Kohn T."/>
            <person name="Peeters S.H."/>
            <person name="Heuer A."/>
            <person name="Rast P."/>
            <person name="Oberbeckmann S."/>
            <person name="Bunk B."/>
            <person name="Jeske O."/>
            <person name="Meyerdierks A."/>
            <person name="Storesund J.E."/>
            <person name="Kallscheuer N."/>
            <person name="Luecker S."/>
            <person name="Lage O.M."/>
            <person name="Pohl T."/>
            <person name="Merkel B.J."/>
            <person name="Hornburger P."/>
            <person name="Mueller R.-W."/>
            <person name="Bruemmer F."/>
            <person name="Labrenz M."/>
            <person name="Spormann A.M."/>
            <person name="Op den Camp H."/>
            <person name="Overmann J."/>
            <person name="Amann R."/>
            <person name="Jetten M.S.M."/>
            <person name="Mascher T."/>
            <person name="Medema M.H."/>
            <person name="Devos D.P."/>
            <person name="Kaster A.-K."/>
            <person name="Ovreas L."/>
            <person name="Rohde M."/>
            <person name="Galperin M.Y."/>
            <person name="Jogler C."/>
        </authorList>
    </citation>
    <scope>NUCLEOTIDE SEQUENCE [LARGE SCALE GENOMIC DNA]</scope>
    <source>
        <strain evidence="7 8">SV_7m_r</strain>
    </source>
</reference>
<dbReference type="InterPro" id="IPR011032">
    <property type="entry name" value="GroES-like_sf"/>
</dbReference>
<feature type="domain" description="Alcohol dehydrogenase-like N-terminal" evidence="6">
    <location>
        <begin position="24"/>
        <end position="125"/>
    </location>
</feature>
<dbReference type="InterPro" id="IPR036291">
    <property type="entry name" value="NAD(P)-bd_dom_sf"/>
</dbReference>
<accession>A0A517SN68</accession>
<keyword evidence="4" id="KW-0862">Zinc</keyword>
<dbReference type="PANTHER" id="PTHR43350">
    <property type="entry name" value="NAD-DEPENDENT ALCOHOL DEHYDROGENASE"/>
    <property type="match status" value="1"/>
</dbReference>
<dbReference type="PANTHER" id="PTHR43350:SF2">
    <property type="entry name" value="GROES-LIKE ZINC-BINDING ALCOHOL DEHYDROGENASE FAMILY PROTEIN"/>
    <property type="match status" value="1"/>
</dbReference>
<dbReference type="Pfam" id="PF08240">
    <property type="entry name" value="ADH_N"/>
    <property type="match status" value="1"/>
</dbReference>
<dbReference type="RefSeq" id="WP_145268146.1">
    <property type="nucleotide sequence ID" value="NZ_CP036272.1"/>
</dbReference>
<evidence type="ECO:0000259" key="6">
    <source>
        <dbReference type="Pfam" id="PF08240"/>
    </source>
</evidence>
<dbReference type="Gene3D" id="3.90.180.10">
    <property type="entry name" value="Medium-chain alcohol dehydrogenases, catalytic domain"/>
    <property type="match status" value="1"/>
</dbReference>
<dbReference type="EMBL" id="CP036272">
    <property type="protein sequence ID" value="QDT57569.1"/>
    <property type="molecule type" value="Genomic_DNA"/>
</dbReference>
<keyword evidence="8" id="KW-1185">Reference proteome</keyword>
<proteinExistence type="inferred from homology"/>
<dbReference type="EC" id="1.1.1.329" evidence="7"/>
<organism evidence="7 8">
    <name type="scientific">Stieleria bergensis</name>
    <dbReference type="NCBI Taxonomy" id="2528025"/>
    <lineage>
        <taxon>Bacteria</taxon>
        <taxon>Pseudomonadati</taxon>
        <taxon>Planctomycetota</taxon>
        <taxon>Planctomycetia</taxon>
        <taxon>Pirellulales</taxon>
        <taxon>Pirellulaceae</taxon>
        <taxon>Stieleria</taxon>
    </lineage>
</organism>
<comment type="similarity">
    <text evidence="2">Belongs to the zinc-containing alcohol dehydrogenase family.</text>
</comment>
<dbReference type="InterPro" id="IPR013154">
    <property type="entry name" value="ADH-like_N"/>
</dbReference>
<evidence type="ECO:0000256" key="3">
    <source>
        <dbReference type="ARBA" id="ARBA00022723"/>
    </source>
</evidence>
<dbReference type="AlphaFoldDB" id="A0A517SN68"/>
<gene>
    <name evidence="7" type="primary">neoA</name>
    <name evidence="7" type="ORF">SV7mr_00510</name>
</gene>
<keyword evidence="5 7" id="KW-0560">Oxidoreductase</keyword>
<dbReference type="Proteomes" id="UP000315003">
    <property type="component" value="Chromosome"/>
</dbReference>
<evidence type="ECO:0000256" key="1">
    <source>
        <dbReference type="ARBA" id="ARBA00001947"/>
    </source>
</evidence>
<dbReference type="CDD" id="cd08242">
    <property type="entry name" value="MDR_like"/>
    <property type="match status" value="1"/>
</dbReference>
<dbReference type="GO" id="GO:0016491">
    <property type="term" value="F:oxidoreductase activity"/>
    <property type="evidence" value="ECO:0007669"/>
    <property type="project" value="UniProtKB-KW"/>
</dbReference>
<sequence>MQAITLSGNELQFQADRQAPDLQTGEVFVDISLAGICETDLQLIQGYMGFSGVLGHEFVGVARSGQFADQRVVGEINCSCHQCDTCQAGRPTHCPNRTVIGIDRHDGAFATTLAVPERNLHRVPDQISDRQAVFAEPLAAAFEITEQVTVTPNDRVAVLGDGRLALMCSQVLANCSGNVTVFGKHAAKLRRFTERGVSTEALQGTLPSNVPANAFDLVVDCTGSTTGLPMALQMVRPRGTVIMKTTVAGQHEQSLAAIVIDEINLLGSRCGPFDQALDAIAKGHINLDDLITDSFALSDYQAAFEAAKHADSFKVIFEIA</sequence>
<protein>
    <submittedName>
        <fullName evidence="7">2-deoxy-scyllo-inosamine dehydrogenase</fullName>
        <ecNumber evidence="7">1.1.1.329</ecNumber>
    </submittedName>
</protein>
<dbReference type="OrthoDB" id="9769198at2"/>
<evidence type="ECO:0000256" key="4">
    <source>
        <dbReference type="ARBA" id="ARBA00022833"/>
    </source>
</evidence>
<evidence type="ECO:0000256" key="2">
    <source>
        <dbReference type="ARBA" id="ARBA00008072"/>
    </source>
</evidence>
<comment type="cofactor">
    <cofactor evidence="1">
        <name>Zn(2+)</name>
        <dbReference type="ChEBI" id="CHEBI:29105"/>
    </cofactor>
</comment>
<evidence type="ECO:0000256" key="5">
    <source>
        <dbReference type="ARBA" id="ARBA00023002"/>
    </source>
</evidence>
<evidence type="ECO:0000313" key="7">
    <source>
        <dbReference type="EMBL" id="QDT57569.1"/>
    </source>
</evidence>
<name>A0A517SN68_9BACT</name>
<keyword evidence="3" id="KW-0479">Metal-binding</keyword>